<keyword evidence="2" id="KW-1185">Reference proteome</keyword>
<dbReference type="GeneID" id="29057229"/>
<organism evidence="1 2">
    <name type="scientific">Erwinia phage vB_EamM_Asesino</name>
    <dbReference type="NCBI Taxonomy" id="1883370"/>
    <lineage>
        <taxon>Viruses</taxon>
        <taxon>Duplodnaviria</taxon>
        <taxon>Heunggongvirae</taxon>
        <taxon>Uroviricota</taxon>
        <taxon>Caudoviricetes</taxon>
        <taxon>Chimalliviridae</taxon>
        <taxon>Erskinevirus</taxon>
        <taxon>Erskinevirus asesino</taxon>
    </lineage>
</organism>
<proteinExistence type="predicted"/>
<dbReference type="OrthoDB" id="6445at10239"/>
<gene>
    <name evidence="1" type="ORF">ASESINO_279</name>
</gene>
<evidence type="ECO:0000313" key="1">
    <source>
        <dbReference type="EMBL" id="ANZ48292.1"/>
    </source>
</evidence>
<sequence>MENWLVAHAVKNAWQRPYLDGVLNIAPLRLSPQTGAIGFFKYGRQAIPLPKEGSWWHAFAIDKLHVNRGNLAIPVERWKKLSTCMNGFSTWMQVYNEDGTIVPADSVYFWRTVAGQIFMAIPQTDRYKWLDTEPCYLRIYAGYDGGENAPVIKKTFTEYYAPPNPQQIQVVLDRYNLLRAQNIGYVDLWVNGKLIVNPTTASMKSWDDVDIRVDGRARRVIDYRCGDLPTFYSELDKTRKYLLHIPKRDTQWVFNDDCEIQLLWKGEGRYYHRHRMQSVRQLTWNDLAIPTERISKYRNAFSTPLNDIDELTIRVIIRDDYLDLAPLYNSSHTHDLYRLSDELIIDAMVGANANVTEWQAANLEQSAANQLAAAKLRNITRDLCTDAYGYNAVSRYAADTPQRLTPKANGTWQAVLPDHLAALSTVYEYDADGVLLGKHANKGYDVYIARDPDARIIEAIASESSDAVHIVDNAPDFEIAEGENVNLWIRMLKNEVPTDNYYQAVEGEDYQRTDNQITWTVDRTRRHPTVIYDDKHLFFEVDVKVSEGQIRVPIVARNQDDQQRTLWIPMESTEAWLNGHPLVQTIDFVGIWPEVVVTCKSWMSDGDTNRVAIRCRGVTGTMRIPKCGFVSSGLLSNNSQYDCRDDKVIRVIGGGSLLLRDEVVFREDNAVGTDLVADGFPYSVADPTIPLRTLISGDLYTLRDKARDLDERVEAYLTNWFPTPPPVNPVPLPGRYHLYSPTLNKILWDYLGGILILKEDDPEYRISTTQLDEVMERYKDLLPFDPAYIGYDKAFVKLHPHVKYEVVEVNELGFAFLDRVNQRYLNGEVQLNQYLKIKG</sequence>
<name>A0A1B2IAL5_9CAUD</name>
<reference evidence="1" key="1">
    <citation type="submission" date="2016-06" db="EMBL/GenBank/DDBJ databases">
        <authorList>
            <person name="Berg J.A."/>
            <person name="Hyde J.R."/>
            <person name="Breakwell D.P."/>
            <person name="Hope S."/>
            <person name="Grose J.H."/>
        </authorList>
    </citation>
    <scope>NUCLEOTIDE SEQUENCE [LARGE SCALE GENOMIC DNA]</scope>
</reference>
<accession>A0A1B2IAL5</accession>
<evidence type="ECO:0000313" key="2">
    <source>
        <dbReference type="Proteomes" id="UP000202181"/>
    </source>
</evidence>
<dbReference type="KEGG" id="vg:29057229"/>
<protein>
    <submittedName>
        <fullName evidence="1">Virion structural protein</fullName>
    </submittedName>
</protein>
<dbReference type="RefSeq" id="YP_009290897.1">
    <property type="nucleotide sequence ID" value="NC_031107.2"/>
</dbReference>
<dbReference type="Proteomes" id="UP000202181">
    <property type="component" value="Segment"/>
</dbReference>
<dbReference type="Pfam" id="PF23823">
    <property type="entry name" value="DUF7193"/>
    <property type="match status" value="1"/>
</dbReference>
<dbReference type="EMBL" id="KX397364">
    <property type="protein sequence ID" value="ANZ48292.1"/>
    <property type="molecule type" value="Genomic_DNA"/>
</dbReference>
<dbReference type="InterPro" id="IPR055617">
    <property type="entry name" value="DUF7193"/>
</dbReference>